<dbReference type="InterPro" id="IPR003760">
    <property type="entry name" value="PnrA-like"/>
</dbReference>
<feature type="chain" id="PRO_5035306566" evidence="2">
    <location>
        <begin position="20"/>
        <end position="348"/>
    </location>
</feature>
<dbReference type="PROSITE" id="PS51257">
    <property type="entry name" value="PROKAR_LIPOPROTEIN"/>
    <property type="match status" value="1"/>
</dbReference>
<dbReference type="Pfam" id="PF02608">
    <property type="entry name" value="Bmp"/>
    <property type="match status" value="1"/>
</dbReference>
<dbReference type="RefSeq" id="WP_162423045.1">
    <property type="nucleotide sequence ID" value="NZ_WVIE01000009.1"/>
</dbReference>
<organism evidence="4 5">
    <name type="scientific">Myxacorys almedinensis A</name>
    <dbReference type="NCBI Taxonomy" id="2690445"/>
    <lineage>
        <taxon>Bacteria</taxon>
        <taxon>Bacillati</taxon>
        <taxon>Cyanobacteriota</taxon>
        <taxon>Cyanophyceae</taxon>
        <taxon>Leptolyngbyales</taxon>
        <taxon>Leptolyngbyaceae</taxon>
        <taxon>Myxacorys</taxon>
        <taxon>Myxacorys almedinensis</taxon>
    </lineage>
</organism>
<protein>
    <submittedName>
        <fullName evidence="4">BMP family ABC transporter substrate-binding protein</fullName>
    </submittedName>
</protein>
<name>A0A8J7YZR7_9CYAN</name>
<accession>A0A8J7YZR7</accession>
<gene>
    <name evidence="4" type="ORF">GS601_09535</name>
</gene>
<proteinExistence type="predicted"/>
<evidence type="ECO:0000256" key="1">
    <source>
        <dbReference type="ARBA" id="ARBA00022729"/>
    </source>
</evidence>
<dbReference type="Gene3D" id="3.40.50.2300">
    <property type="match status" value="2"/>
</dbReference>
<keyword evidence="5" id="KW-1185">Reference proteome</keyword>
<dbReference type="PANTHER" id="PTHR43208:SF1">
    <property type="entry name" value="ABC TRANSPORTER SUBSTRATE-BINDING PROTEIN"/>
    <property type="match status" value="1"/>
</dbReference>
<dbReference type="PANTHER" id="PTHR43208">
    <property type="entry name" value="ABC TRANSPORTER SUBSTRATE-BINDING PROTEIN"/>
    <property type="match status" value="1"/>
</dbReference>
<dbReference type="GO" id="GO:0005886">
    <property type="term" value="C:plasma membrane"/>
    <property type="evidence" value="ECO:0007669"/>
    <property type="project" value="InterPro"/>
</dbReference>
<evidence type="ECO:0000259" key="3">
    <source>
        <dbReference type="Pfam" id="PF02608"/>
    </source>
</evidence>
<dbReference type="Proteomes" id="UP000646053">
    <property type="component" value="Unassembled WGS sequence"/>
</dbReference>
<feature type="domain" description="ABC transporter substrate-binding protein PnrA-like" evidence="3">
    <location>
        <begin position="55"/>
        <end position="342"/>
    </location>
</feature>
<dbReference type="EMBL" id="WVIE01000009">
    <property type="protein sequence ID" value="NDJ17527.1"/>
    <property type="molecule type" value="Genomic_DNA"/>
</dbReference>
<sequence>MVSKVLASLERSLASVLVAAPLLLAACNSAPTTQTPTTTGSSPVSSAAVNSNAPKFALIINGPPTDKSWNQKAVEATQALKAKGIDTAVSESVSPADVERVLRQYAEAGYTTIVAHSFNYGDAVFKVAKEFPKVNFAWAGGVNKVAANVADYDQPFYEGAYMVGVIGGKLSKTGKLGALYGFDIPVCHAMGEAMLAGAKTVRPDATLTSSAVGNWDDVAKAKEAALSQAETGVDFWIGCGQGPTIGQIEAAKEKGGYTTSYVGDMSSLGPQVVASNLIWNMEPLFNRMLDDTKAGKFANQFYKLGVADGVIDVEVAPAFQDKLDAKATLEPTRAKIASGELKVPFVPK</sequence>
<reference evidence="4" key="1">
    <citation type="submission" date="2019-12" db="EMBL/GenBank/DDBJ databases">
        <title>High-Quality draft genome sequences of three cyanobacteria isolated from the limestone walls of the Old Cathedral of Coimbra.</title>
        <authorList>
            <person name="Tiago I."/>
            <person name="Soares F."/>
            <person name="Portugal A."/>
        </authorList>
    </citation>
    <scope>NUCLEOTIDE SEQUENCE</scope>
    <source>
        <strain evidence="4">A</strain>
    </source>
</reference>
<keyword evidence="1 2" id="KW-0732">Signal</keyword>
<dbReference type="SUPFAM" id="SSF53822">
    <property type="entry name" value="Periplasmic binding protein-like I"/>
    <property type="match status" value="1"/>
</dbReference>
<dbReference type="InterPro" id="IPR028082">
    <property type="entry name" value="Peripla_BP_I"/>
</dbReference>
<dbReference type="CDD" id="cd06304">
    <property type="entry name" value="PBP1_BmpA_Med_PnrA-like"/>
    <property type="match status" value="1"/>
</dbReference>
<evidence type="ECO:0000256" key="2">
    <source>
        <dbReference type="SAM" id="SignalP"/>
    </source>
</evidence>
<evidence type="ECO:0000313" key="4">
    <source>
        <dbReference type="EMBL" id="NDJ17527.1"/>
    </source>
</evidence>
<feature type="signal peptide" evidence="2">
    <location>
        <begin position="1"/>
        <end position="19"/>
    </location>
</feature>
<evidence type="ECO:0000313" key="5">
    <source>
        <dbReference type="Proteomes" id="UP000646053"/>
    </source>
</evidence>
<dbReference type="InterPro" id="IPR052910">
    <property type="entry name" value="ABC-Purine-Binding"/>
</dbReference>
<comment type="caution">
    <text evidence="4">The sequence shown here is derived from an EMBL/GenBank/DDBJ whole genome shotgun (WGS) entry which is preliminary data.</text>
</comment>
<dbReference type="AlphaFoldDB" id="A0A8J7YZR7"/>